<reference evidence="3 4" key="1">
    <citation type="submission" date="2021-06" db="EMBL/GenBank/DDBJ databases">
        <authorList>
            <person name="Palmer J.M."/>
        </authorList>
    </citation>
    <scope>NUCLEOTIDE SEQUENCE [LARGE SCALE GENOMIC DNA]</scope>
    <source>
        <strain evidence="3 4">MEX-2019</strain>
        <tissue evidence="3">Muscle</tissue>
    </source>
</reference>
<name>A0AAV9RVR5_9TELE</name>
<gene>
    <name evidence="3" type="ORF">CRENBAI_004752</name>
</gene>
<keyword evidence="2" id="KW-0812">Transmembrane</keyword>
<comment type="caution">
    <text evidence="3">The sequence shown here is derived from an EMBL/GenBank/DDBJ whole genome shotgun (WGS) entry which is preliminary data.</text>
</comment>
<organism evidence="3 4">
    <name type="scientific">Crenichthys baileyi</name>
    <name type="common">White River springfish</name>
    <dbReference type="NCBI Taxonomy" id="28760"/>
    <lineage>
        <taxon>Eukaryota</taxon>
        <taxon>Metazoa</taxon>
        <taxon>Chordata</taxon>
        <taxon>Craniata</taxon>
        <taxon>Vertebrata</taxon>
        <taxon>Euteleostomi</taxon>
        <taxon>Actinopterygii</taxon>
        <taxon>Neopterygii</taxon>
        <taxon>Teleostei</taxon>
        <taxon>Neoteleostei</taxon>
        <taxon>Acanthomorphata</taxon>
        <taxon>Ovalentaria</taxon>
        <taxon>Atherinomorphae</taxon>
        <taxon>Cyprinodontiformes</taxon>
        <taxon>Goodeidae</taxon>
        <taxon>Crenichthys</taxon>
    </lineage>
</organism>
<evidence type="ECO:0000256" key="1">
    <source>
        <dbReference type="SAM" id="MobiDB-lite"/>
    </source>
</evidence>
<proteinExistence type="predicted"/>
<dbReference type="AlphaFoldDB" id="A0AAV9RVR5"/>
<dbReference type="EMBL" id="JAHHUM010001282">
    <property type="protein sequence ID" value="KAK5612909.1"/>
    <property type="molecule type" value="Genomic_DNA"/>
</dbReference>
<keyword evidence="4" id="KW-1185">Reference proteome</keyword>
<feature type="region of interest" description="Disordered" evidence="1">
    <location>
        <begin position="80"/>
        <end position="100"/>
    </location>
</feature>
<feature type="transmembrane region" description="Helical" evidence="2">
    <location>
        <begin position="30"/>
        <end position="52"/>
    </location>
</feature>
<evidence type="ECO:0000313" key="3">
    <source>
        <dbReference type="EMBL" id="KAK5612909.1"/>
    </source>
</evidence>
<sequence length="100" mass="10883">MKLFSEKTEDAFPGWSHTSHRERQTLSKNCSWFMISLLQPLSACLLLVSGMASSSLSGLSAHVGTGLVPLWILTPSCQLQPASSQDKSRSSKLASLDFKV</sequence>
<protein>
    <submittedName>
        <fullName evidence="3">Uncharacterized protein</fullName>
    </submittedName>
</protein>
<evidence type="ECO:0000313" key="4">
    <source>
        <dbReference type="Proteomes" id="UP001311232"/>
    </source>
</evidence>
<keyword evidence="2" id="KW-0472">Membrane</keyword>
<evidence type="ECO:0000256" key="2">
    <source>
        <dbReference type="SAM" id="Phobius"/>
    </source>
</evidence>
<accession>A0AAV9RVR5</accession>
<keyword evidence="2" id="KW-1133">Transmembrane helix</keyword>
<dbReference type="Proteomes" id="UP001311232">
    <property type="component" value="Unassembled WGS sequence"/>
</dbReference>